<protein>
    <submittedName>
        <fullName evidence="1">Uncharacterized protein</fullName>
    </submittedName>
</protein>
<evidence type="ECO:0000313" key="1">
    <source>
        <dbReference type="EMBL" id="EFH82963.1"/>
    </source>
</evidence>
<comment type="caution">
    <text evidence="1">The sequence shown here is derived from an EMBL/GenBank/DDBJ whole genome shotgun (WGS) entry which is preliminary data.</text>
</comment>
<dbReference type="Proteomes" id="UP000004508">
    <property type="component" value="Unassembled WGS sequence"/>
</dbReference>
<dbReference type="InParanoid" id="D6U3H3"/>
<gene>
    <name evidence="1" type="ORF">Krac_3862</name>
</gene>
<sequence length="165" mass="18338">MDDTLNPPSPLAPTSDIARRVTITAELTEMESGIHVFVTVHLVCHFECTLSLDWVSPTGQGKRLLDLDPPAAHRLYLQEVVASEEILIVSVSPAPSTPDEDVEQSDACYFQVLQGSAHTHELVCSAIENEDAHTAFDISIRHLPTIHQPQDIPEVHLPWRPKHKE</sequence>
<dbReference type="STRING" id="485913.Krac_3862"/>
<evidence type="ECO:0000313" key="2">
    <source>
        <dbReference type="Proteomes" id="UP000004508"/>
    </source>
</evidence>
<proteinExistence type="predicted"/>
<reference evidence="1 2" key="1">
    <citation type="journal article" date="2011" name="Stand. Genomic Sci.">
        <title>Non-contiguous finished genome sequence and contextual data of the filamentous soil bacterium Ktedonobacter racemifer type strain (SOSP1-21).</title>
        <authorList>
            <person name="Chang Y.J."/>
            <person name="Land M."/>
            <person name="Hauser L."/>
            <person name="Chertkov O."/>
            <person name="Del Rio T.G."/>
            <person name="Nolan M."/>
            <person name="Copeland A."/>
            <person name="Tice H."/>
            <person name="Cheng J.F."/>
            <person name="Lucas S."/>
            <person name="Han C."/>
            <person name="Goodwin L."/>
            <person name="Pitluck S."/>
            <person name="Ivanova N."/>
            <person name="Ovchinikova G."/>
            <person name="Pati A."/>
            <person name="Chen A."/>
            <person name="Palaniappan K."/>
            <person name="Mavromatis K."/>
            <person name="Liolios K."/>
            <person name="Brettin T."/>
            <person name="Fiebig A."/>
            <person name="Rohde M."/>
            <person name="Abt B."/>
            <person name="Goker M."/>
            <person name="Detter J.C."/>
            <person name="Woyke T."/>
            <person name="Bristow J."/>
            <person name="Eisen J.A."/>
            <person name="Markowitz V."/>
            <person name="Hugenholtz P."/>
            <person name="Kyrpides N.C."/>
            <person name="Klenk H.P."/>
            <person name="Lapidus A."/>
        </authorList>
    </citation>
    <scope>NUCLEOTIDE SEQUENCE [LARGE SCALE GENOMIC DNA]</scope>
    <source>
        <strain evidence="2">DSM 44963</strain>
    </source>
</reference>
<name>D6U3H3_KTERA</name>
<accession>D6U3H3</accession>
<dbReference type="EMBL" id="ADVG01000004">
    <property type="protein sequence ID" value="EFH82963.1"/>
    <property type="molecule type" value="Genomic_DNA"/>
</dbReference>
<dbReference type="AlphaFoldDB" id="D6U3H3"/>
<keyword evidence="2" id="KW-1185">Reference proteome</keyword>
<dbReference type="RefSeq" id="WP_007921458.1">
    <property type="nucleotide sequence ID" value="NZ_ADVG01000004.1"/>
</dbReference>
<organism evidence="1 2">
    <name type="scientific">Ktedonobacter racemifer DSM 44963</name>
    <dbReference type="NCBI Taxonomy" id="485913"/>
    <lineage>
        <taxon>Bacteria</taxon>
        <taxon>Bacillati</taxon>
        <taxon>Chloroflexota</taxon>
        <taxon>Ktedonobacteria</taxon>
        <taxon>Ktedonobacterales</taxon>
        <taxon>Ktedonobacteraceae</taxon>
        <taxon>Ktedonobacter</taxon>
    </lineage>
</organism>